<protein>
    <submittedName>
        <fullName evidence="10">Abscisic acid 8'-hydroxylase</fullName>
    </submittedName>
</protein>
<comment type="subcellular location">
    <subcellularLocation>
        <location evidence="1">Membrane</location>
    </subcellularLocation>
</comment>
<dbReference type="GO" id="GO:0016020">
    <property type="term" value="C:membrane"/>
    <property type="evidence" value="ECO:0007669"/>
    <property type="project" value="UniProtKB-SubCell"/>
</dbReference>
<keyword evidence="6 9" id="KW-0503">Monooxygenase</keyword>
<evidence type="ECO:0000256" key="2">
    <source>
        <dbReference type="ARBA" id="ARBA00022617"/>
    </source>
</evidence>
<feature type="non-terminal residue" evidence="10">
    <location>
        <position position="1"/>
    </location>
</feature>
<name>A0A7J6X5A7_THATH</name>
<evidence type="ECO:0000256" key="5">
    <source>
        <dbReference type="ARBA" id="ARBA00023004"/>
    </source>
</evidence>
<dbReference type="OrthoDB" id="1685821at2759"/>
<evidence type="ECO:0000256" key="9">
    <source>
        <dbReference type="RuleBase" id="RU000461"/>
    </source>
</evidence>
<reference evidence="10 11" key="1">
    <citation type="submission" date="2020-06" db="EMBL/GenBank/DDBJ databases">
        <title>Transcriptomic and genomic resources for Thalictrum thalictroides and T. hernandezii: Facilitating candidate gene discovery in an emerging model plant lineage.</title>
        <authorList>
            <person name="Arias T."/>
            <person name="Riano-Pachon D.M."/>
            <person name="Di Stilio V.S."/>
        </authorList>
    </citation>
    <scope>NUCLEOTIDE SEQUENCE [LARGE SCALE GENOMIC DNA]</scope>
    <source>
        <strain evidence="11">cv. WT478/WT964</strain>
        <tissue evidence="10">Leaves</tissue>
    </source>
</reference>
<dbReference type="GO" id="GO:0020037">
    <property type="term" value="F:heme binding"/>
    <property type="evidence" value="ECO:0007669"/>
    <property type="project" value="InterPro"/>
</dbReference>
<sequence length="97" mass="11192">LYWSGNTTHRNAKYFPDPERFEPSRFEGNGPAPFTYVPFGGGPRMCPGIEYAKLDILVFMHNIVTKYKWEKIYPDEKIIIDPLPIPAKGLPIRLQPQ</sequence>
<organism evidence="10 11">
    <name type="scientific">Thalictrum thalictroides</name>
    <name type="common">Rue-anemone</name>
    <name type="synonym">Anemone thalictroides</name>
    <dbReference type="NCBI Taxonomy" id="46969"/>
    <lineage>
        <taxon>Eukaryota</taxon>
        <taxon>Viridiplantae</taxon>
        <taxon>Streptophyta</taxon>
        <taxon>Embryophyta</taxon>
        <taxon>Tracheophyta</taxon>
        <taxon>Spermatophyta</taxon>
        <taxon>Magnoliopsida</taxon>
        <taxon>Ranunculales</taxon>
        <taxon>Ranunculaceae</taxon>
        <taxon>Thalictroideae</taxon>
        <taxon>Thalictrum</taxon>
    </lineage>
</organism>
<evidence type="ECO:0000256" key="7">
    <source>
        <dbReference type="ARBA" id="ARBA00023136"/>
    </source>
</evidence>
<dbReference type="PANTHER" id="PTHR24286:SF349">
    <property type="entry name" value="CYTOCHROME P450 716A1-RELATED"/>
    <property type="match status" value="1"/>
</dbReference>
<evidence type="ECO:0000256" key="8">
    <source>
        <dbReference type="PIRSR" id="PIRSR602401-1"/>
    </source>
</evidence>
<evidence type="ECO:0000313" key="10">
    <source>
        <dbReference type="EMBL" id="KAF5203542.1"/>
    </source>
</evidence>
<proteinExistence type="inferred from homology"/>
<comment type="similarity">
    <text evidence="9">Belongs to the cytochrome P450 family.</text>
</comment>
<evidence type="ECO:0000256" key="1">
    <source>
        <dbReference type="ARBA" id="ARBA00004370"/>
    </source>
</evidence>
<dbReference type="GO" id="GO:0016705">
    <property type="term" value="F:oxidoreductase activity, acting on paired donors, with incorporation or reduction of molecular oxygen"/>
    <property type="evidence" value="ECO:0007669"/>
    <property type="project" value="InterPro"/>
</dbReference>
<dbReference type="InterPro" id="IPR036396">
    <property type="entry name" value="Cyt_P450_sf"/>
</dbReference>
<dbReference type="Proteomes" id="UP000554482">
    <property type="component" value="Unassembled WGS sequence"/>
</dbReference>
<dbReference type="GO" id="GO:0005506">
    <property type="term" value="F:iron ion binding"/>
    <property type="evidence" value="ECO:0007669"/>
    <property type="project" value="InterPro"/>
</dbReference>
<dbReference type="GO" id="GO:0044550">
    <property type="term" value="P:secondary metabolite biosynthetic process"/>
    <property type="evidence" value="ECO:0007669"/>
    <property type="project" value="UniProtKB-ARBA"/>
</dbReference>
<feature type="non-terminal residue" evidence="10">
    <location>
        <position position="97"/>
    </location>
</feature>
<keyword evidence="3 8" id="KW-0479">Metal-binding</keyword>
<dbReference type="InterPro" id="IPR001128">
    <property type="entry name" value="Cyt_P450"/>
</dbReference>
<dbReference type="GO" id="GO:0004497">
    <property type="term" value="F:monooxygenase activity"/>
    <property type="evidence" value="ECO:0007669"/>
    <property type="project" value="UniProtKB-KW"/>
</dbReference>
<dbReference type="PROSITE" id="PS00086">
    <property type="entry name" value="CYTOCHROME_P450"/>
    <property type="match status" value="1"/>
</dbReference>
<dbReference type="PANTHER" id="PTHR24286">
    <property type="entry name" value="CYTOCHROME P450 26"/>
    <property type="match status" value="1"/>
</dbReference>
<comment type="cofactor">
    <cofactor evidence="8">
        <name>heme</name>
        <dbReference type="ChEBI" id="CHEBI:30413"/>
    </cofactor>
</comment>
<gene>
    <name evidence="10" type="ORF">FRX31_006871</name>
</gene>
<dbReference type="Gene3D" id="1.10.630.10">
    <property type="entry name" value="Cytochrome P450"/>
    <property type="match status" value="1"/>
</dbReference>
<evidence type="ECO:0000256" key="4">
    <source>
        <dbReference type="ARBA" id="ARBA00023002"/>
    </source>
</evidence>
<accession>A0A7J6X5A7</accession>
<dbReference type="SUPFAM" id="SSF48264">
    <property type="entry name" value="Cytochrome P450"/>
    <property type="match status" value="1"/>
</dbReference>
<feature type="binding site" description="axial binding residue" evidence="8">
    <location>
        <position position="46"/>
    </location>
    <ligand>
        <name>heme</name>
        <dbReference type="ChEBI" id="CHEBI:30413"/>
    </ligand>
    <ligandPart>
        <name>Fe</name>
        <dbReference type="ChEBI" id="CHEBI:18248"/>
    </ligandPart>
</feature>
<keyword evidence="4 9" id="KW-0560">Oxidoreductase</keyword>
<evidence type="ECO:0000256" key="3">
    <source>
        <dbReference type="ARBA" id="ARBA00022723"/>
    </source>
</evidence>
<keyword evidence="7" id="KW-0472">Membrane</keyword>
<evidence type="ECO:0000256" key="6">
    <source>
        <dbReference type="ARBA" id="ARBA00023033"/>
    </source>
</evidence>
<dbReference type="EMBL" id="JABWDY010006644">
    <property type="protein sequence ID" value="KAF5203542.1"/>
    <property type="molecule type" value="Genomic_DNA"/>
</dbReference>
<dbReference type="Pfam" id="PF00067">
    <property type="entry name" value="p450"/>
    <property type="match status" value="1"/>
</dbReference>
<dbReference type="InterPro" id="IPR002401">
    <property type="entry name" value="Cyt_P450_E_grp-I"/>
</dbReference>
<dbReference type="InterPro" id="IPR017972">
    <property type="entry name" value="Cyt_P450_CS"/>
</dbReference>
<dbReference type="GO" id="GO:0016125">
    <property type="term" value="P:sterol metabolic process"/>
    <property type="evidence" value="ECO:0007669"/>
    <property type="project" value="TreeGrafter"/>
</dbReference>
<dbReference type="AlphaFoldDB" id="A0A7J6X5A7"/>
<comment type="caution">
    <text evidence="10">The sequence shown here is derived from an EMBL/GenBank/DDBJ whole genome shotgun (WGS) entry which is preliminary data.</text>
</comment>
<dbReference type="PRINTS" id="PR00463">
    <property type="entry name" value="EP450I"/>
</dbReference>
<evidence type="ECO:0000313" key="11">
    <source>
        <dbReference type="Proteomes" id="UP000554482"/>
    </source>
</evidence>
<keyword evidence="2 8" id="KW-0349">Heme</keyword>
<keyword evidence="5 8" id="KW-0408">Iron</keyword>
<keyword evidence="11" id="KW-1185">Reference proteome</keyword>